<dbReference type="InterPro" id="IPR036423">
    <property type="entry name" value="SOD-like_Cu/Zn_dom_sf"/>
</dbReference>
<keyword evidence="3" id="KW-0186">Copper</keyword>
<dbReference type="PANTHER" id="PTHR38439">
    <property type="entry name" value="AURACYANIN-B"/>
    <property type="match status" value="1"/>
</dbReference>
<accession>A0A1G2G522</accession>
<dbReference type="InterPro" id="IPR028096">
    <property type="entry name" value="EfeO_Cupredoxin"/>
</dbReference>
<organism evidence="6 7">
    <name type="scientific">Candidatus Ryanbacteria bacterium RIFCSPHIGHO2_01_FULL_48_27</name>
    <dbReference type="NCBI Taxonomy" id="1802115"/>
    <lineage>
        <taxon>Bacteria</taxon>
        <taxon>Candidatus Ryaniibacteriota</taxon>
    </lineage>
</organism>
<dbReference type="Pfam" id="PF13473">
    <property type="entry name" value="Cupredoxin_1"/>
    <property type="match status" value="1"/>
</dbReference>
<dbReference type="GO" id="GO:0006801">
    <property type="term" value="P:superoxide metabolic process"/>
    <property type="evidence" value="ECO:0007669"/>
    <property type="project" value="InterPro"/>
</dbReference>
<sequence length="336" mass="36142">MQKGNLQRGAAGLLLVFLAIAVGVLAGVYYYANKFVNLETVDTGDVLVVPPQDHDRRVAMPQMLLVPMREQNNSKENGMAKITTQDGKVVVEISVANGPKDAPQPAHIHLGSCQELGDVKKPLTSLVNGTSRTIVEDMSLADILNGLPMAINVHQSADKLNVYTSCGDIVYTPPSDTGEPMGGMSQGRIYQSSDTKECARMLYMCVAGYEAFSDESGCGCQLKTGEGAMGSVTPPMTPGMMSSDARVIKITAKDYAFSTKEIRVKKGEKVRLNLTVESGAKTIHDWVVDGLAKTSQIQADESTSVEFTPDTAGTFEYYCSVGSHRQMGMRGTLIVE</sequence>
<dbReference type="SUPFAM" id="SSF49329">
    <property type="entry name" value="Cu,Zn superoxide dismutase-like"/>
    <property type="match status" value="1"/>
</dbReference>
<dbReference type="AlphaFoldDB" id="A0A1G2G522"/>
<evidence type="ECO:0000256" key="3">
    <source>
        <dbReference type="ARBA" id="ARBA00023008"/>
    </source>
</evidence>
<keyword evidence="4" id="KW-0812">Transmembrane</keyword>
<protein>
    <recommendedName>
        <fullName evidence="5">EfeO-type cupredoxin-like domain-containing protein</fullName>
    </recommendedName>
</protein>
<dbReference type="EMBL" id="MHNL01000007">
    <property type="protein sequence ID" value="OGZ45287.1"/>
    <property type="molecule type" value="Genomic_DNA"/>
</dbReference>
<dbReference type="InterPro" id="IPR008972">
    <property type="entry name" value="Cupredoxin"/>
</dbReference>
<reference evidence="6 7" key="1">
    <citation type="journal article" date="2016" name="Nat. Commun.">
        <title>Thousands of microbial genomes shed light on interconnected biogeochemical processes in an aquifer system.</title>
        <authorList>
            <person name="Anantharaman K."/>
            <person name="Brown C.T."/>
            <person name="Hug L.A."/>
            <person name="Sharon I."/>
            <person name="Castelle C.J."/>
            <person name="Probst A.J."/>
            <person name="Thomas B.C."/>
            <person name="Singh A."/>
            <person name="Wilkins M.J."/>
            <person name="Karaoz U."/>
            <person name="Brodie E.L."/>
            <person name="Williams K.H."/>
            <person name="Hubbard S.S."/>
            <person name="Banfield J.F."/>
        </authorList>
    </citation>
    <scope>NUCLEOTIDE SEQUENCE [LARGE SCALE GENOMIC DNA]</scope>
</reference>
<comment type="caution">
    <text evidence="6">The sequence shown here is derived from an EMBL/GenBank/DDBJ whole genome shotgun (WGS) entry which is preliminary data.</text>
</comment>
<evidence type="ECO:0000256" key="1">
    <source>
        <dbReference type="ARBA" id="ARBA00010457"/>
    </source>
</evidence>
<evidence type="ECO:0000259" key="5">
    <source>
        <dbReference type="Pfam" id="PF13473"/>
    </source>
</evidence>
<dbReference type="GO" id="GO:0046872">
    <property type="term" value="F:metal ion binding"/>
    <property type="evidence" value="ECO:0007669"/>
    <property type="project" value="UniProtKB-KW"/>
</dbReference>
<dbReference type="PANTHER" id="PTHR38439:SF3">
    <property type="entry name" value="COPPER-RESISTANT CUPROPROTEIN COPI"/>
    <property type="match status" value="1"/>
</dbReference>
<proteinExistence type="inferred from homology"/>
<dbReference type="SUPFAM" id="SSF49503">
    <property type="entry name" value="Cupredoxins"/>
    <property type="match status" value="1"/>
</dbReference>
<evidence type="ECO:0000313" key="6">
    <source>
        <dbReference type="EMBL" id="OGZ45287.1"/>
    </source>
</evidence>
<dbReference type="InterPro" id="IPR050845">
    <property type="entry name" value="Cu-binding_ET"/>
</dbReference>
<evidence type="ECO:0000313" key="7">
    <source>
        <dbReference type="Proteomes" id="UP000177785"/>
    </source>
</evidence>
<feature type="domain" description="EfeO-type cupredoxin-like" evidence="5">
    <location>
        <begin position="242"/>
        <end position="335"/>
    </location>
</feature>
<dbReference type="InterPro" id="IPR033138">
    <property type="entry name" value="Cu_oxidase_CS"/>
</dbReference>
<gene>
    <name evidence="6" type="ORF">A2756_01550</name>
</gene>
<dbReference type="Gene3D" id="2.60.40.420">
    <property type="entry name" value="Cupredoxins - blue copper proteins"/>
    <property type="match status" value="1"/>
</dbReference>
<feature type="transmembrane region" description="Helical" evidence="4">
    <location>
        <begin position="12"/>
        <end position="32"/>
    </location>
</feature>
<dbReference type="STRING" id="1802115.A2756_01550"/>
<name>A0A1G2G522_9BACT</name>
<keyword evidence="4" id="KW-0472">Membrane</keyword>
<dbReference type="Proteomes" id="UP000177785">
    <property type="component" value="Unassembled WGS sequence"/>
</dbReference>
<evidence type="ECO:0000256" key="2">
    <source>
        <dbReference type="ARBA" id="ARBA00022723"/>
    </source>
</evidence>
<evidence type="ECO:0000256" key="4">
    <source>
        <dbReference type="SAM" id="Phobius"/>
    </source>
</evidence>
<comment type="similarity">
    <text evidence="1">Belongs to the Cu-Zn superoxide dismutase family.</text>
</comment>
<keyword evidence="2" id="KW-0479">Metal-binding</keyword>
<keyword evidence="4" id="KW-1133">Transmembrane helix</keyword>
<dbReference type="PROSITE" id="PS00079">
    <property type="entry name" value="MULTICOPPER_OXIDASE1"/>
    <property type="match status" value="1"/>
</dbReference>